<keyword evidence="5" id="KW-1133">Transmembrane helix</keyword>
<dbReference type="Gene3D" id="2.40.260.10">
    <property type="entry name" value="Sortase"/>
    <property type="match status" value="1"/>
</dbReference>
<evidence type="ECO:0000256" key="3">
    <source>
        <dbReference type="ARBA" id="ARBA00022807"/>
    </source>
</evidence>
<dbReference type="InterPro" id="IPR042007">
    <property type="entry name" value="Sortase_A"/>
</dbReference>
<reference evidence="6 7" key="1">
    <citation type="submission" date="2014-12" db="EMBL/GenBank/DDBJ databases">
        <title>Draft genome sequences of 29 type strains of Enterococci.</title>
        <authorList>
            <person name="Zhong Z."/>
            <person name="Sun Z."/>
            <person name="Liu W."/>
            <person name="Zhang W."/>
            <person name="Zhang H."/>
        </authorList>
    </citation>
    <scope>NUCLEOTIDE SEQUENCE [LARGE SCALE GENOMIC DNA]</scope>
    <source>
        <strain evidence="6 7">DSM 17029</strain>
    </source>
</reference>
<feature type="transmembrane region" description="Helical" evidence="5">
    <location>
        <begin position="9"/>
        <end position="27"/>
    </location>
</feature>
<dbReference type="NCBIfam" id="TIGR01076">
    <property type="entry name" value="sortase_fam"/>
    <property type="match status" value="1"/>
</dbReference>
<evidence type="ECO:0000256" key="5">
    <source>
        <dbReference type="SAM" id="Phobius"/>
    </source>
</evidence>
<dbReference type="GO" id="GO:0006508">
    <property type="term" value="P:proteolysis"/>
    <property type="evidence" value="ECO:0007669"/>
    <property type="project" value="UniProtKB-KW"/>
</dbReference>
<protein>
    <submittedName>
        <fullName evidence="6">Sortase</fullName>
    </submittedName>
</protein>
<dbReference type="Proteomes" id="UP000181884">
    <property type="component" value="Unassembled WGS sequence"/>
</dbReference>
<keyword evidence="7" id="KW-1185">Reference proteome</keyword>
<feature type="active site" description="Acyl-thioester intermediate" evidence="4">
    <location>
        <position position="197"/>
    </location>
</feature>
<evidence type="ECO:0000256" key="1">
    <source>
        <dbReference type="ARBA" id="ARBA00022670"/>
    </source>
</evidence>
<dbReference type="GO" id="GO:0008234">
    <property type="term" value="F:cysteine-type peptidase activity"/>
    <property type="evidence" value="ECO:0007669"/>
    <property type="project" value="UniProtKB-KW"/>
</dbReference>
<dbReference type="AlphaFoldDB" id="A0A1L8RGD5"/>
<evidence type="ECO:0000256" key="2">
    <source>
        <dbReference type="ARBA" id="ARBA00022801"/>
    </source>
</evidence>
<keyword evidence="5" id="KW-0812">Transmembrane</keyword>
<accession>A0A1L8RGD5</accession>
<proteinExistence type="predicted"/>
<dbReference type="InterPro" id="IPR023365">
    <property type="entry name" value="Sortase_dom-sf"/>
</dbReference>
<dbReference type="STRING" id="214095.RU97_GL001436"/>
<dbReference type="CDD" id="cd06165">
    <property type="entry name" value="Sortase_A"/>
    <property type="match status" value="1"/>
</dbReference>
<evidence type="ECO:0000313" key="7">
    <source>
        <dbReference type="Proteomes" id="UP000181884"/>
    </source>
</evidence>
<dbReference type="SUPFAM" id="SSF63817">
    <property type="entry name" value="Sortase"/>
    <property type="match status" value="1"/>
</dbReference>
<keyword evidence="2" id="KW-0378">Hydrolase</keyword>
<keyword evidence="1" id="KW-0645">Protease</keyword>
<evidence type="ECO:0000256" key="4">
    <source>
        <dbReference type="PIRSR" id="PIRSR605754-1"/>
    </source>
</evidence>
<keyword evidence="5" id="KW-0472">Membrane</keyword>
<dbReference type="InterPro" id="IPR005754">
    <property type="entry name" value="Sortase"/>
</dbReference>
<dbReference type="RefSeq" id="WP_067394128.1">
    <property type="nucleotide sequence ID" value="NZ_JXKH01000003.1"/>
</dbReference>
<organism evidence="6 7">
    <name type="scientific">Enterococcus canis</name>
    <dbReference type="NCBI Taxonomy" id="214095"/>
    <lineage>
        <taxon>Bacteria</taxon>
        <taxon>Bacillati</taxon>
        <taxon>Bacillota</taxon>
        <taxon>Bacilli</taxon>
        <taxon>Lactobacillales</taxon>
        <taxon>Enterococcaceae</taxon>
        <taxon>Enterococcus</taxon>
    </lineage>
</organism>
<evidence type="ECO:0000313" key="6">
    <source>
        <dbReference type="EMBL" id="OJG18818.1"/>
    </source>
</evidence>
<keyword evidence="3" id="KW-0788">Thiol protease</keyword>
<gene>
    <name evidence="6" type="ORF">RU97_GL001436</name>
</gene>
<feature type="active site" description="Proton donor/acceptor" evidence="4">
    <location>
        <position position="135"/>
    </location>
</feature>
<name>A0A1L8RGD5_9ENTE</name>
<dbReference type="EMBL" id="JXKH01000003">
    <property type="protein sequence ID" value="OJG18818.1"/>
    <property type="molecule type" value="Genomic_DNA"/>
</dbReference>
<dbReference type="Pfam" id="PF04203">
    <property type="entry name" value="Sortase"/>
    <property type="match status" value="1"/>
</dbReference>
<sequence>MKKKRKRNWLINIVLILLLVVGLALVFNNQIKNWLIQRNGDAYSAQTLTSDVVDKNLARDTTFDFDAVESASLEAVLNAQMNNKDLPVIGAIALPDVSINLPIFKGLSNIVLLIGAGTMKADQVMGEGNYALASHRTIDPELLFSPLENTQLGDTIYLTDMKSVFTYEVTFKKRVAPTDVQLIDDVPDKKLVTLVTCGDMDAATRIIVQGELRKKTPIKDADDKMLKAFQLETKTLG</sequence>
<comment type="caution">
    <text evidence="6">The sequence shown here is derived from an EMBL/GenBank/DDBJ whole genome shotgun (WGS) entry which is preliminary data.</text>
</comment>